<dbReference type="SUPFAM" id="SSF101386">
    <property type="entry name" value="all-alpha NTP pyrophosphatases"/>
    <property type="match status" value="1"/>
</dbReference>
<reference evidence="1" key="1">
    <citation type="journal article" date="2021" name="Proc. Natl. Acad. Sci. U.S.A.">
        <title>A Catalog of Tens of Thousands of Viruses from Human Metagenomes Reveals Hidden Associations with Chronic Diseases.</title>
        <authorList>
            <person name="Tisza M.J."/>
            <person name="Buck C.B."/>
        </authorList>
    </citation>
    <scope>NUCLEOTIDE SEQUENCE</scope>
    <source>
        <strain evidence="1">CtwVB15</strain>
    </source>
</reference>
<dbReference type="EMBL" id="BK016112">
    <property type="protein sequence ID" value="DAF95951.1"/>
    <property type="molecule type" value="Genomic_DNA"/>
</dbReference>
<protein>
    <submittedName>
        <fullName evidence="1">Pyrophosphatase</fullName>
    </submittedName>
</protein>
<sequence>MRLEEFYDLAKEIADWHAVTFKDADKTGQLLKLDEEFNEWLAEAKTDNPEKQITELADCFIVAAALWFRFGAAIGMFICKMIVWHHCNAKMYDAIVAKMEVNKERTRRGDWKKQADGSYHH</sequence>
<accession>A0A8S5UNA3</accession>
<organism evidence="1">
    <name type="scientific">Myoviridae sp. ctwVB15</name>
    <dbReference type="NCBI Taxonomy" id="2825208"/>
    <lineage>
        <taxon>Viruses</taxon>
        <taxon>Duplodnaviria</taxon>
        <taxon>Heunggongvirae</taxon>
        <taxon>Uroviricota</taxon>
        <taxon>Caudoviricetes</taxon>
    </lineage>
</organism>
<evidence type="ECO:0000313" key="1">
    <source>
        <dbReference type="EMBL" id="DAF95951.1"/>
    </source>
</evidence>
<proteinExistence type="predicted"/>
<name>A0A8S5UNA3_9CAUD</name>